<evidence type="ECO:0000256" key="4">
    <source>
        <dbReference type="ARBA" id="ARBA00023125"/>
    </source>
</evidence>
<dbReference type="PROSITE" id="PS50950">
    <property type="entry name" value="ZF_THAP"/>
    <property type="match status" value="1"/>
</dbReference>
<keyword evidence="3" id="KW-0862">Zinc</keyword>
<dbReference type="InterPro" id="IPR026516">
    <property type="entry name" value="THAP1/10"/>
</dbReference>
<keyword evidence="1" id="KW-0479">Metal-binding</keyword>
<evidence type="ECO:0000256" key="5">
    <source>
        <dbReference type="PROSITE-ProRule" id="PRU00309"/>
    </source>
</evidence>
<evidence type="ECO:0000313" key="8">
    <source>
        <dbReference type="Proteomes" id="UP001314205"/>
    </source>
</evidence>
<sequence length="144" mass="16766">MTVCAVKSCKNYSWKKDKDKDITFHKFPTDPVISSRWTEIIRRARKESWWKPKERTCICSAHFHVKDIYTTKSGRRRIRSGAVPAKDLYISSIISNDDETETQNEDSNLEVNSEELVEKNLNEPVSKTGYICYIILYCNTNHNG</sequence>
<protein>
    <recommendedName>
        <fullName evidence="6">THAP-type domain-containing protein</fullName>
    </recommendedName>
</protein>
<dbReference type="GO" id="GO:0008270">
    <property type="term" value="F:zinc ion binding"/>
    <property type="evidence" value="ECO:0007669"/>
    <property type="project" value="UniProtKB-KW"/>
</dbReference>
<evidence type="ECO:0000259" key="6">
    <source>
        <dbReference type="PROSITE" id="PS50950"/>
    </source>
</evidence>
<keyword evidence="8" id="KW-1185">Reference proteome</keyword>
<reference evidence="7 8" key="1">
    <citation type="submission" date="2023-11" db="EMBL/GenBank/DDBJ databases">
        <authorList>
            <person name="Hedman E."/>
            <person name="Englund M."/>
            <person name="Stromberg M."/>
            <person name="Nyberg Akerstrom W."/>
            <person name="Nylinder S."/>
            <person name="Jareborg N."/>
            <person name="Kallberg Y."/>
            <person name="Kronander E."/>
        </authorList>
    </citation>
    <scope>NUCLEOTIDE SEQUENCE [LARGE SCALE GENOMIC DNA]</scope>
</reference>
<dbReference type="InterPro" id="IPR006612">
    <property type="entry name" value="THAP_Znf"/>
</dbReference>
<dbReference type="EMBL" id="CAVLGL010000081">
    <property type="protein sequence ID" value="CAK1586640.1"/>
    <property type="molecule type" value="Genomic_DNA"/>
</dbReference>
<evidence type="ECO:0000313" key="7">
    <source>
        <dbReference type="EMBL" id="CAK1586640.1"/>
    </source>
</evidence>
<evidence type="ECO:0000256" key="1">
    <source>
        <dbReference type="ARBA" id="ARBA00022723"/>
    </source>
</evidence>
<evidence type="ECO:0000256" key="2">
    <source>
        <dbReference type="ARBA" id="ARBA00022771"/>
    </source>
</evidence>
<dbReference type="Pfam" id="PF05485">
    <property type="entry name" value="THAP"/>
    <property type="match status" value="1"/>
</dbReference>
<dbReference type="SMART" id="SM00692">
    <property type="entry name" value="DM3"/>
    <property type="match status" value="1"/>
</dbReference>
<dbReference type="AlphaFoldDB" id="A0AAV1KUC5"/>
<dbReference type="PANTHER" id="PTHR46600">
    <property type="entry name" value="THAP DOMAIN-CONTAINING"/>
    <property type="match status" value="1"/>
</dbReference>
<accession>A0AAV1KUC5</accession>
<evidence type="ECO:0000256" key="3">
    <source>
        <dbReference type="ARBA" id="ARBA00022833"/>
    </source>
</evidence>
<dbReference type="SUPFAM" id="SSF57716">
    <property type="entry name" value="Glucocorticoid receptor-like (DNA-binding domain)"/>
    <property type="match status" value="1"/>
</dbReference>
<name>A0AAV1KUC5_9NEOP</name>
<gene>
    <name evidence="7" type="ORF">PARMNEM_LOCUS7562</name>
</gene>
<dbReference type="SMART" id="SM00980">
    <property type="entry name" value="THAP"/>
    <property type="match status" value="1"/>
</dbReference>
<dbReference type="InterPro" id="IPR038441">
    <property type="entry name" value="THAP_Znf_sf"/>
</dbReference>
<dbReference type="Gene3D" id="6.20.210.20">
    <property type="entry name" value="THAP domain"/>
    <property type="match status" value="1"/>
</dbReference>
<dbReference type="Proteomes" id="UP001314205">
    <property type="component" value="Unassembled WGS sequence"/>
</dbReference>
<keyword evidence="4 5" id="KW-0238">DNA-binding</keyword>
<feature type="domain" description="THAP-type" evidence="6">
    <location>
        <begin position="1"/>
        <end position="87"/>
    </location>
</feature>
<keyword evidence="2 5" id="KW-0863">Zinc-finger</keyword>
<dbReference type="GO" id="GO:0043565">
    <property type="term" value="F:sequence-specific DNA binding"/>
    <property type="evidence" value="ECO:0007669"/>
    <property type="project" value="InterPro"/>
</dbReference>
<organism evidence="7 8">
    <name type="scientific">Parnassius mnemosyne</name>
    <name type="common">clouded apollo</name>
    <dbReference type="NCBI Taxonomy" id="213953"/>
    <lineage>
        <taxon>Eukaryota</taxon>
        <taxon>Metazoa</taxon>
        <taxon>Ecdysozoa</taxon>
        <taxon>Arthropoda</taxon>
        <taxon>Hexapoda</taxon>
        <taxon>Insecta</taxon>
        <taxon>Pterygota</taxon>
        <taxon>Neoptera</taxon>
        <taxon>Endopterygota</taxon>
        <taxon>Lepidoptera</taxon>
        <taxon>Glossata</taxon>
        <taxon>Ditrysia</taxon>
        <taxon>Papilionoidea</taxon>
        <taxon>Papilionidae</taxon>
        <taxon>Parnassiinae</taxon>
        <taxon>Parnassini</taxon>
        <taxon>Parnassius</taxon>
        <taxon>Driopa</taxon>
    </lineage>
</organism>
<dbReference type="PANTHER" id="PTHR46600:SF11">
    <property type="entry name" value="THAP DOMAIN-CONTAINING PROTEIN 10"/>
    <property type="match status" value="1"/>
</dbReference>
<proteinExistence type="predicted"/>
<comment type="caution">
    <text evidence="7">The sequence shown here is derived from an EMBL/GenBank/DDBJ whole genome shotgun (WGS) entry which is preliminary data.</text>
</comment>